<accession>A0AAW1U966</accession>
<gene>
    <name evidence="2" type="ORF">WA026_009666</name>
</gene>
<reference evidence="2 3" key="1">
    <citation type="submission" date="2023-03" db="EMBL/GenBank/DDBJ databases">
        <title>Genome insight into feeding habits of ladybird beetles.</title>
        <authorList>
            <person name="Li H.-S."/>
            <person name="Huang Y.-H."/>
            <person name="Pang H."/>
        </authorList>
    </citation>
    <scope>NUCLEOTIDE SEQUENCE [LARGE SCALE GENOMIC DNA]</scope>
    <source>
        <strain evidence="2">SYSU_2023b</strain>
        <tissue evidence="2">Whole body</tissue>
    </source>
</reference>
<organism evidence="2 3">
    <name type="scientific">Henosepilachna vigintioctopunctata</name>
    <dbReference type="NCBI Taxonomy" id="420089"/>
    <lineage>
        <taxon>Eukaryota</taxon>
        <taxon>Metazoa</taxon>
        <taxon>Ecdysozoa</taxon>
        <taxon>Arthropoda</taxon>
        <taxon>Hexapoda</taxon>
        <taxon>Insecta</taxon>
        <taxon>Pterygota</taxon>
        <taxon>Neoptera</taxon>
        <taxon>Endopterygota</taxon>
        <taxon>Coleoptera</taxon>
        <taxon>Polyphaga</taxon>
        <taxon>Cucujiformia</taxon>
        <taxon>Coccinelloidea</taxon>
        <taxon>Coccinellidae</taxon>
        <taxon>Epilachninae</taxon>
        <taxon>Epilachnini</taxon>
        <taxon>Henosepilachna</taxon>
    </lineage>
</organism>
<sequence>MLPFDYKSDAKNTPKKDYKRFCRLINVLVCTLMKVNLRNLINRDRKTRKSTIYSDTPEKEDMRRKYENRFKRTKAKQVKKRLDLKNTERNAINMKKFSEDNTQQESSSEEEECYCVVCTSSYSESRPEEK</sequence>
<name>A0AAW1U966_9CUCU</name>
<dbReference type="Proteomes" id="UP001431783">
    <property type="component" value="Unassembled WGS sequence"/>
</dbReference>
<evidence type="ECO:0000313" key="2">
    <source>
        <dbReference type="EMBL" id="KAK9875879.1"/>
    </source>
</evidence>
<comment type="caution">
    <text evidence="2">The sequence shown here is derived from an EMBL/GenBank/DDBJ whole genome shotgun (WGS) entry which is preliminary data.</text>
</comment>
<keyword evidence="3" id="KW-1185">Reference proteome</keyword>
<dbReference type="AlphaFoldDB" id="A0AAW1U966"/>
<evidence type="ECO:0000256" key="1">
    <source>
        <dbReference type="SAM" id="MobiDB-lite"/>
    </source>
</evidence>
<evidence type="ECO:0000313" key="3">
    <source>
        <dbReference type="Proteomes" id="UP001431783"/>
    </source>
</evidence>
<dbReference type="EMBL" id="JARQZJ010000034">
    <property type="protein sequence ID" value="KAK9875879.1"/>
    <property type="molecule type" value="Genomic_DNA"/>
</dbReference>
<proteinExistence type="predicted"/>
<protein>
    <submittedName>
        <fullName evidence="2">Uncharacterized protein</fullName>
    </submittedName>
</protein>
<feature type="region of interest" description="Disordered" evidence="1">
    <location>
        <begin position="89"/>
        <end position="112"/>
    </location>
</feature>